<keyword evidence="2 6" id="KW-0812">Transmembrane</keyword>
<evidence type="ECO:0000256" key="5">
    <source>
        <dbReference type="SAM" id="MobiDB-lite"/>
    </source>
</evidence>
<dbReference type="EnsemblMetazoa" id="SCAU006505-RA">
    <property type="protein sequence ID" value="SCAU006505-PA"/>
    <property type="gene ID" value="SCAU006505"/>
</dbReference>
<evidence type="ECO:0000256" key="4">
    <source>
        <dbReference type="ARBA" id="ARBA00023136"/>
    </source>
</evidence>
<evidence type="ECO:0000313" key="8">
    <source>
        <dbReference type="Proteomes" id="UP000095300"/>
    </source>
</evidence>
<keyword evidence="3 6" id="KW-1133">Transmembrane helix</keyword>
<feature type="compositionally biased region" description="Low complexity" evidence="5">
    <location>
        <begin position="311"/>
        <end position="335"/>
    </location>
</feature>
<feature type="region of interest" description="Disordered" evidence="5">
    <location>
        <begin position="274"/>
        <end position="412"/>
    </location>
</feature>
<dbReference type="AlphaFoldDB" id="A0A1I8PBG2"/>
<dbReference type="InterPro" id="IPR007237">
    <property type="entry name" value="CD20-like"/>
</dbReference>
<dbReference type="Proteomes" id="UP000095300">
    <property type="component" value="Unassembled WGS sequence"/>
</dbReference>
<feature type="transmembrane region" description="Helical" evidence="6">
    <location>
        <begin position="663"/>
        <end position="687"/>
    </location>
</feature>
<proteinExistence type="predicted"/>
<evidence type="ECO:0000256" key="2">
    <source>
        <dbReference type="ARBA" id="ARBA00022692"/>
    </source>
</evidence>
<evidence type="ECO:0000256" key="1">
    <source>
        <dbReference type="ARBA" id="ARBA00004141"/>
    </source>
</evidence>
<reference evidence="7" key="2">
    <citation type="submission" date="2020-05" db="UniProtKB">
        <authorList>
            <consortium name="EnsemblMetazoa"/>
        </authorList>
    </citation>
    <scope>IDENTIFICATION</scope>
    <source>
        <strain evidence="7">USDA</strain>
    </source>
</reference>
<evidence type="ECO:0000256" key="6">
    <source>
        <dbReference type="SAM" id="Phobius"/>
    </source>
</evidence>
<accession>A0A1I8PBG2</accession>
<organism evidence="7 8">
    <name type="scientific">Stomoxys calcitrans</name>
    <name type="common">Stable fly</name>
    <name type="synonym">Conops calcitrans</name>
    <dbReference type="NCBI Taxonomy" id="35570"/>
    <lineage>
        <taxon>Eukaryota</taxon>
        <taxon>Metazoa</taxon>
        <taxon>Ecdysozoa</taxon>
        <taxon>Arthropoda</taxon>
        <taxon>Hexapoda</taxon>
        <taxon>Insecta</taxon>
        <taxon>Pterygota</taxon>
        <taxon>Neoptera</taxon>
        <taxon>Endopterygota</taxon>
        <taxon>Diptera</taxon>
        <taxon>Brachycera</taxon>
        <taxon>Muscomorpha</taxon>
        <taxon>Muscoidea</taxon>
        <taxon>Muscidae</taxon>
        <taxon>Stomoxys</taxon>
    </lineage>
</organism>
<evidence type="ECO:0000313" key="7">
    <source>
        <dbReference type="EnsemblMetazoa" id="SCAU006505-PA"/>
    </source>
</evidence>
<feature type="region of interest" description="Disordered" evidence="5">
    <location>
        <begin position="189"/>
        <end position="208"/>
    </location>
</feature>
<dbReference type="PANTHER" id="PTHR15260:SF1">
    <property type="entry name" value="SARCOSPAN"/>
    <property type="match status" value="1"/>
</dbReference>
<feature type="transmembrane region" description="Helical" evidence="6">
    <location>
        <begin position="519"/>
        <end position="538"/>
    </location>
</feature>
<feature type="compositionally biased region" description="Low complexity" evidence="5">
    <location>
        <begin position="91"/>
        <end position="101"/>
    </location>
</feature>
<dbReference type="InterPro" id="IPR030429">
    <property type="entry name" value="Sarcospan"/>
</dbReference>
<keyword evidence="8" id="KW-1185">Reference proteome</keyword>
<name>A0A1I8PBG2_STOCA</name>
<keyword evidence="4 6" id="KW-0472">Membrane</keyword>
<dbReference type="Pfam" id="PF04103">
    <property type="entry name" value="CD20"/>
    <property type="match status" value="1"/>
</dbReference>
<dbReference type="EnsemblMetazoa" id="SCAU006505-RC">
    <property type="protein sequence ID" value="SCAU006505-PC"/>
    <property type="gene ID" value="SCAU006505"/>
</dbReference>
<dbReference type="KEGG" id="scac:106095965"/>
<protein>
    <submittedName>
        <fullName evidence="7">Uncharacterized protein</fullName>
    </submittedName>
</protein>
<comment type="subcellular location">
    <subcellularLocation>
        <location evidence="1">Membrane</location>
        <topology evidence="1">Multi-pass membrane protein</topology>
    </subcellularLocation>
</comment>
<feature type="compositionally biased region" description="Low complexity" evidence="5">
    <location>
        <begin position="368"/>
        <end position="386"/>
    </location>
</feature>
<reference evidence="8" key="1">
    <citation type="submission" date="2015-05" db="EMBL/GenBank/DDBJ databases">
        <authorList>
            <person name="Wilson R.K."/>
            <person name="Warren W.C."/>
            <person name="Olafson P."/>
        </authorList>
    </citation>
    <scope>NUCLEOTIDE SEQUENCE [LARGE SCALE GENOMIC DNA]</scope>
    <source>
        <strain evidence="8">USDA</strain>
    </source>
</reference>
<dbReference type="VEuPathDB" id="VectorBase:SCAU006505"/>
<dbReference type="PANTHER" id="PTHR15260">
    <property type="entry name" value="SARCOSPAN"/>
    <property type="match status" value="1"/>
</dbReference>
<dbReference type="GO" id="GO:0016010">
    <property type="term" value="C:dystrophin-associated glycoprotein complex"/>
    <property type="evidence" value="ECO:0007669"/>
    <property type="project" value="InterPro"/>
</dbReference>
<dbReference type="STRING" id="35570.A0A1I8PBG2"/>
<evidence type="ECO:0000256" key="3">
    <source>
        <dbReference type="ARBA" id="ARBA00022989"/>
    </source>
</evidence>
<feature type="compositionally biased region" description="Polar residues" evidence="5">
    <location>
        <begin position="110"/>
        <end position="121"/>
    </location>
</feature>
<feature type="compositionally biased region" description="Polar residues" evidence="5">
    <location>
        <begin position="289"/>
        <end position="310"/>
    </location>
</feature>
<gene>
    <name evidence="7" type="primary">106095965</name>
</gene>
<dbReference type="GO" id="GO:0042383">
    <property type="term" value="C:sarcolemma"/>
    <property type="evidence" value="ECO:0007669"/>
    <property type="project" value="TreeGrafter"/>
</dbReference>
<sequence>METATTTYDDRPISMYDNLNMTNNVNTTSTPKTKHLQPPSTASAHMMMTPMQAAAKKPSPALPPSKANGAAHSTPFADIAFKFNDNNNTKTQSPLTTQYQQPPQPAPVQVNGNRNLNQISKPSPPPNTANSLYATPFKMANTAIAKPAITTATTSTPSPPPQVLQSLASPPLASASIGNALTSSSITAMPSTTSSLASPSSSSSKSPLSASALAPLAMPAAANSIANDARLHERPLSQHSQSELNETSHNIAAVKAALNEAKSKFFGLNGYAQHQQPHQHHSPYEPHESQMQNLLPNNTTTSPRDNNSRNPQQQQQHHQPTSHLQPQQKPQPKYQNIPENSALFRSSPKAGVDAPALPPKPVEYQNLNTAPATTNTTATTPTNNNNKAIGHNSPMDHHSNHRKLPDGTTYNQISLNDIDGPSHRSQTVYMATTVPQNIKGNKIAGRHTPTRSSLRHSRMLVVSNKHFEEIKHPNPMGFRQPNLARWLLILQIIIGILLLSLSTWIFVLSPNTPIQDNPYWSGLVLLIAGIIGLILIRYHRIKRDKTREHCFIFLRMDSYVLALLSLLLCCVALIFAAIHYCRITAPDTRCESVHMLIEHGSCVCTFNATPLNDTSTTNSTESLASGLEPEYGLEGDNLATDNSYKFEYRDLSCDEVSGPWTTILGLSFIVNSVGFVISLVYIILLACCRSAEKRSYTTVRTSTF</sequence>
<feature type="region of interest" description="Disordered" evidence="5">
    <location>
        <begin position="84"/>
        <end position="130"/>
    </location>
</feature>
<feature type="transmembrane region" description="Helical" evidence="6">
    <location>
        <begin position="559"/>
        <end position="578"/>
    </location>
</feature>
<feature type="transmembrane region" description="Helical" evidence="6">
    <location>
        <begin position="486"/>
        <end position="507"/>
    </location>
</feature>